<feature type="transmembrane region" description="Helical" evidence="1">
    <location>
        <begin position="7"/>
        <end position="27"/>
    </location>
</feature>
<dbReference type="AlphaFoldDB" id="A0A7C3NFB5"/>
<proteinExistence type="predicted"/>
<protein>
    <submittedName>
        <fullName evidence="2">Uncharacterized protein</fullName>
    </submittedName>
</protein>
<accession>A0A7C3NFB5</accession>
<evidence type="ECO:0000313" key="2">
    <source>
        <dbReference type="EMBL" id="HFK21239.1"/>
    </source>
</evidence>
<name>A0A7C3NFB5_9CREN</name>
<organism evidence="2">
    <name type="scientific">Candidatus Methanomethylicus mesodigestus</name>
    <dbReference type="NCBI Taxonomy" id="1867258"/>
    <lineage>
        <taxon>Archaea</taxon>
        <taxon>Thermoproteota</taxon>
        <taxon>Methanosuratincolia</taxon>
        <taxon>Candidatus Methanomethylicales</taxon>
        <taxon>Candidatus Methanomethylicaceae</taxon>
        <taxon>Candidatus Methanomethylicus</taxon>
    </lineage>
</organism>
<reference evidence="2" key="1">
    <citation type="journal article" date="2020" name="mSystems">
        <title>Genome- and Community-Level Interaction Insights into Carbon Utilization and Element Cycling Functions of Hydrothermarchaeota in Hydrothermal Sediment.</title>
        <authorList>
            <person name="Zhou Z."/>
            <person name="Liu Y."/>
            <person name="Xu W."/>
            <person name="Pan J."/>
            <person name="Luo Z.H."/>
            <person name="Li M."/>
        </authorList>
    </citation>
    <scope>NUCLEOTIDE SEQUENCE [LARGE SCALE GENOMIC DNA]</scope>
    <source>
        <strain evidence="2">SpSt-468</strain>
    </source>
</reference>
<sequence>MTEEALNATIATVFMLVFAGVVSYYRIIGAPFFDLFFEFSLFYLPLALLLIYVGYLWKKSRKNSEPTREVNPPLKGQ</sequence>
<feature type="transmembrane region" description="Helical" evidence="1">
    <location>
        <begin position="39"/>
        <end position="57"/>
    </location>
</feature>
<keyword evidence="1" id="KW-0472">Membrane</keyword>
<keyword evidence="1" id="KW-1133">Transmembrane helix</keyword>
<gene>
    <name evidence="2" type="ORF">ENS19_08210</name>
</gene>
<comment type="caution">
    <text evidence="2">The sequence shown here is derived from an EMBL/GenBank/DDBJ whole genome shotgun (WGS) entry which is preliminary data.</text>
</comment>
<evidence type="ECO:0000256" key="1">
    <source>
        <dbReference type="SAM" id="Phobius"/>
    </source>
</evidence>
<dbReference type="EMBL" id="DSTX01000013">
    <property type="protein sequence ID" value="HFK21239.1"/>
    <property type="molecule type" value="Genomic_DNA"/>
</dbReference>
<keyword evidence="1" id="KW-0812">Transmembrane</keyword>